<dbReference type="SUPFAM" id="SSF53187">
    <property type="entry name" value="Zn-dependent exopeptidases"/>
    <property type="match status" value="1"/>
</dbReference>
<dbReference type="Gene3D" id="3.40.630.10">
    <property type="entry name" value="Zn peptidases"/>
    <property type="match status" value="1"/>
</dbReference>
<evidence type="ECO:0000256" key="5">
    <source>
        <dbReference type="ARBA" id="ARBA00022833"/>
    </source>
</evidence>
<dbReference type="PANTHER" id="PTHR11705:SF143">
    <property type="entry name" value="SLL0236 PROTEIN"/>
    <property type="match status" value="1"/>
</dbReference>
<dbReference type="SMART" id="SM00631">
    <property type="entry name" value="Zn_pept"/>
    <property type="match status" value="1"/>
</dbReference>
<comment type="cofactor">
    <cofactor evidence="1">
        <name>Zn(2+)</name>
        <dbReference type="ChEBI" id="CHEBI:29105"/>
    </cofactor>
</comment>
<keyword evidence="4" id="KW-0378">Hydrolase</keyword>
<gene>
    <name evidence="10" type="ORF">K9V48_01550</name>
</gene>
<dbReference type="CDD" id="cd06229">
    <property type="entry name" value="M14_Endopeptidase_I"/>
    <property type="match status" value="1"/>
</dbReference>
<evidence type="ECO:0000256" key="6">
    <source>
        <dbReference type="ARBA" id="ARBA00023049"/>
    </source>
</evidence>
<dbReference type="RefSeq" id="WP_224136302.1">
    <property type="nucleotide sequence ID" value="NZ_JAIQUM010000002.1"/>
</dbReference>
<organism evidence="10 11">
    <name type="scientific">Metabacillus rhizolycopersici</name>
    <dbReference type="NCBI Taxonomy" id="2875709"/>
    <lineage>
        <taxon>Bacteria</taxon>
        <taxon>Bacillati</taxon>
        <taxon>Bacillota</taxon>
        <taxon>Bacilli</taxon>
        <taxon>Bacillales</taxon>
        <taxon>Bacillaceae</taxon>
        <taxon>Metabacillus</taxon>
    </lineage>
</organism>
<evidence type="ECO:0000256" key="3">
    <source>
        <dbReference type="ARBA" id="ARBA00022670"/>
    </source>
</evidence>
<evidence type="ECO:0000256" key="1">
    <source>
        <dbReference type="ARBA" id="ARBA00001947"/>
    </source>
</evidence>
<feature type="signal peptide" evidence="8">
    <location>
        <begin position="1"/>
        <end position="21"/>
    </location>
</feature>
<keyword evidence="3" id="KW-0645">Protease</keyword>
<keyword evidence="6" id="KW-0482">Metalloprotease</keyword>
<reference evidence="10" key="1">
    <citation type="submission" date="2024-05" db="EMBL/GenBank/DDBJ databases">
        <title>Metabacillus sp. nov., isolated from the rhizosphere soil of tomato plants.</title>
        <authorList>
            <person name="Ma R."/>
        </authorList>
    </citation>
    <scope>NUCLEOTIDE SEQUENCE</scope>
    <source>
        <strain evidence="10">DBTR6</strain>
    </source>
</reference>
<dbReference type="PANTHER" id="PTHR11705">
    <property type="entry name" value="PROTEASE FAMILY M14 CARBOXYPEPTIDASE A,B"/>
    <property type="match status" value="1"/>
</dbReference>
<dbReference type="Proteomes" id="UP001165287">
    <property type="component" value="Unassembled WGS sequence"/>
</dbReference>
<feature type="domain" description="Peptidase M14" evidence="9">
    <location>
        <begin position="25"/>
        <end position="318"/>
    </location>
</feature>
<proteinExistence type="inferred from homology"/>
<evidence type="ECO:0000256" key="2">
    <source>
        <dbReference type="ARBA" id="ARBA00005988"/>
    </source>
</evidence>
<dbReference type="InterPro" id="IPR000834">
    <property type="entry name" value="Peptidase_M14"/>
</dbReference>
<feature type="chain" id="PRO_5045718941" evidence="8">
    <location>
        <begin position="22"/>
        <end position="324"/>
    </location>
</feature>
<evidence type="ECO:0000313" key="10">
    <source>
        <dbReference type="EMBL" id="MBZ5748969.1"/>
    </source>
</evidence>
<dbReference type="InterPro" id="IPR034274">
    <property type="entry name" value="ENP1_M14_CPD"/>
</dbReference>
<evidence type="ECO:0000313" key="11">
    <source>
        <dbReference type="Proteomes" id="UP001165287"/>
    </source>
</evidence>
<dbReference type="EMBL" id="JAIQUM010000002">
    <property type="protein sequence ID" value="MBZ5748969.1"/>
    <property type="molecule type" value="Genomic_DNA"/>
</dbReference>
<evidence type="ECO:0000259" key="9">
    <source>
        <dbReference type="PROSITE" id="PS52035"/>
    </source>
</evidence>
<dbReference type="PROSITE" id="PS52035">
    <property type="entry name" value="PEPTIDASE_M14"/>
    <property type="match status" value="1"/>
</dbReference>
<dbReference type="PRINTS" id="PR00765">
    <property type="entry name" value="CRBOXYPTASEA"/>
</dbReference>
<comment type="caution">
    <text evidence="10">The sequence shown here is derived from an EMBL/GenBank/DDBJ whole genome shotgun (WGS) entry which is preliminary data.</text>
</comment>
<name>A0ABS7UL95_9BACI</name>
<keyword evidence="5" id="KW-0862">Zinc</keyword>
<evidence type="ECO:0000256" key="7">
    <source>
        <dbReference type="PROSITE-ProRule" id="PRU01379"/>
    </source>
</evidence>
<accession>A0ABS7UL95</accession>
<sequence>MLRTFFLLFFFFFVVITHGHAATTEKYTYERMKDHLQEFAKTYQLEMKSIGKSEFGRDLLAVKVGNGAQSIFITGSHHGREWLSTHVIMKMIEEYALAFEEGNSLYGHDSNVLDSISIWFVPMVNPDGVTIQQEGIKKLPLLLQDVYVGMNEGKEDFSRWKANGLGVDLNRQYPAGWERIEGNRTNASYSHYKGQMSLEAKETKALLSFTKQINPLISASYHTSGRVIYWYYFNEIWNLQRDYRLVEKIADVTGYTIEYPPSNAIGGGFTDWFIQTYKRPAVTIELSFPVEETNPPISVFDEEWDRNKEVGLVMAKYAVREFLQ</sequence>
<keyword evidence="8" id="KW-0732">Signal</keyword>
<keyword evidence="11" id="KW-1185">Reference proteome</keyword>
<dbReference type="Pfam" id="PF00246">
    <property type="entry name" value="Peptidase_M14"/>
    <property type="match status" value="1"/>
</dbReference>
<evidence type="ECO:0000256" key="8">
    <source>
        <dbReference type="SAM" id="SignalP"/>
    </source>
</evidence>
<evidence type="ECO:0000256" key="4">
    <source>
        <dbReference type="ARBA" id="ARBA00022801"/>
    </source>
</evidence>
<feature type="active site" description="Proton donor/acceptor" evidence="7">
    <location>
        <position position="285"/>
    </location>
</feature>
<comment type="similarity">
    <text evidence="2 7">Belongs to the peptidase M14 family.</text>
</comment>
<protein>
    <submittedName>
        <fullName evidence="10">M14 family metallocarboxypeptidase</fullName>
    </submittedName>
</protein>